<evidence type="ECO:0000256" key="3">
    <source>
        <dbReference type="SAM" id="SignalP"/>
    </source>
</evidence>
<dbReference type="AlphaFoldDB" id="A0A4Q9DRR0"/>
<dbReference type="Proteomes" id="UP000293142">
    <property type="component" value="Unassembled WGS sequence"/>
</dbReference>
<reference evidence="6 7" key="1">
    <citation type="submission" date="2019-02" db="EMBL/GenBank/DDBJ databases">
        <title>Paenibacillus sp. nov., isolated from surface-sterilized tissue of Thalictrum simplex L.</title>
        <authorList>
            <person name="Tuo L."/>
        </authorList>
    </citation>
    <scope>NUCLEOTIDE SEQUENCE [LARGE SCALE GENOMIC DNA]</scope>
    <source>
        <strain evidence="6 7">N2SHLJ1</strain>
    </source>
</reference>
<dbReference type="InterPro" id="IPR036116">
    <property type="entry name" value="FN3_sf"/>
</dbReference>
<dbReference type="Pfam" id="PF00395">
    <property type="entry name" value="SLH"/>
    <property type="match status" value="3"/>
</dbReference>
<evidence type="ECO:0000313" key="7">
    <source>
        <dbReference type="Proteomes" id="UP000293142"/>
    </source>
</evidence>
<feature type="domain" description="Fibronectin type-III" evidence="4">
    <location>
        <begin position="318"/>
        <end position="409"/>
    </location>
</feature>
<dbReference type="SUPFAM" id="SSF49384">
    <property type="entry name" value="Carbohydrate-binding domain"/>
    <property type="match status" value="2"/>
</dbReference>
<feature type="domain" description="SLH" evidence="5">
    <location>
        <begin position="906"/>
        <end position="969"/>
    </location>
</feature>
<evidence type="ECO:0008006" key="8">
    <source>
        <dbReference type="Google" id="ProtNLM"/>
    </source>
</evidence>
<organism evidence="6 7">
    <name type="scientific">Paenibacillus thalictri</name>
    <dbReference type="NCBI Taxonomy" id="2527873"/>
    <lineage>
        <taxon>Bacteria</taxon>
        <taxon>Bacillati</taxon>
        <taxon>Bacillota</taxon>
        <taxon>Bacilli</taxon>
        <taxon>Bacillales</taxon>
        <taxon>Paenibacillaceae</taxon>
        <taxon>Paenibacillus</taxon>
    </lineage>
</organism>
<dbReference type="PROSITE" id="PS50853">
    <property type="entry name" value="FN3"/>
    <property type="match status" value="2"/>
</dbReference>
<evidence type="ECO:0000256" key="2">
    <source>
        <dbReference type="SAM" id="MobiDB-lite"/>
    </source>
</evidence>
<dbReference type="CDD" id="cd00063">
    <property type="entry name" value="FN3"/>
    <property type="match status" value="3"/>
</dbReference>
<evidence type="ECO:0000256" key="1">
    <source>
        <dbReference type="ARBA" id="ARBA00022737"/>
    </source>
</evidence>
<evidence type="ECO:0000259" key="5">
    <source>
        <dbReference type="PROSITE" id="PS51272"/>
    </source>
</evidence>
<dbReference type="SUPFAM" id="SSF49265">
    <property type="entry name" value="Fibronectin type III"/>
    <property type="match status" value="2"/>
</dbReference>
<dbReference type="Gene3D" id="2.60.40.10">
    <property type="entry name" value="Immunoglobulins"/>
    <property type="match status" value="3"/>
</dbReference>
<proteinExistence type="predicted"/>
<dbReference type="PANTHER" id="PTHR13817">
    <property type="entry name" value="TITIN"/>
    <property type="match status" value="1"/>
</dbReference>
<dbReference type="InterPro" id="IPR050964">
    <property type="entry name" value="Striated_Muscle_Regulatory"/>
</dbReference>
<dbReference type="PANTHER" id="PTHR13817:SF73">
    <property type="entry name" value="FIBRONECTIN TYPE-III DOMAIN-CONTAINING PROTEIN"/>
    <property type="match status" value="1"/>
</dbReference>
<feature type="domain" description="Fibronectin type-III" evidence="4">
    <location>
        <begin position="510"/>
        <end position="599"/>
    </location>
</feature>
<feature type="region of interest" description="Disordered" evidence="2">
    <location>
        <begin position="395"/>
        <end position="416"/>
    </location>
</feature>
<feature type="domain" description="SLH" evidence="5">
    <location>
        <begin position="977"/>
        <end position="1036"/>
    </location>
</feature>
<feature type="compositionally biased region" description="Polar residues" evidence="2">
    <location>
        <begin position="395"/>
        <end position="406"/>
    </location>
</feature>
<dbReference type="RefSeq" id="WP_131013414.1">
    <property type="nucleotide sequence ID" value="NZ_SIRE01000007.1"/>
</dbReference>
<dbReference type="InterPro" id="IPR003961">
    <property type="entry name" value="FN3_dom"/>
</dbReference>
<keyword evidence="3" id="KW-0732">Signal</keyword>
<protein>
    <recommendedName>
        <fullName evidence="8">Cellulosome anchor protein</fullName>
    </recommendedName>
</protein>
<accession>A0A4Q9DRR0</accession>
<dbReference type="InterPro" id="IPR001119">
    <property type="entry name" value="SLH_dom"/>
</dbReference>
<sequence length="1036" mass="107977">MMNQRTGRRTRRLGSSLLALLLLISLLVSGAPIAGANNAPDITLKIGAVSGKPGEQVNVPVTIDPGSHNIQYYNLSIAYDPAVLEPVAGGGAVTDESSFDSNDLFMPDTSTSGVVGVNFVAVNLITAKQNLFTMHFTIKADAVLGDSNVTFASSTVIDLVTQQTQNVDGKIAVTGSATLGIGEISGYPGDTVAVPVKLEEATRGVGSYGAQIAYDSTALEVTEITGANGDYFDSVFDNAAGKLKVIWINGGGETRPIEAPQKLFTIFLKIKANANPGDYLLTVDDPNDKAQLTMTDKKSVELQKTVTAGKVSVSAVPVPAAPSGLSATAGDRQVSLSWSTVQGATYYNVYSGTAAGNYDSTPLATALTGLSYQAVNLTNGTTYYFAVKAGNASGESPYSNEANATPQAELPGTPTLAPAVAGNGQVSLTWNAATNAAGYNIYQRTATGTYGTPAATVNGATYSETVSGVTYSKVVSGLSNGTTYYFVVRATQSGVEGASSNEVSAVPITVSGAPTAVQAVAGNGQAIVSFSVPSDDGGSAITSYEVTSVPEAIVAVGSASPIVVGGLTNGVSYTFMVKAVNGAGAGAVSAASNAVTPLVRGSGTSSGGSGSVSAPVPVAESGAEVLVNGKVEQAGTVVTDNLNGQAVTTIIVDSVKLEQLLAAEGQGAVITIPVQTQSAVVIGELNGQMIKNMEGQQAVVEIRTDTAAYTLPAKQINIDSVSGSLGRNVELQDIKVKIEIAKPKEEIVHIVQQAASNGNFTLVVPALEFSVRATYGDQTVEISKFNAFVERTIAIPDGVDPSKITTAIVVDSDGTVRHVPTKLVRIDGRYFAKINSLTNSTYSVIWHPVVFSDTEVHWAKEAVNDMGSRMIVNGFEDGTFMPDRNMTRAEFVASVIRGLGLKMESGQSRFSDVKTGDWYKDAVQTASAYALINGLEDGIFRPNDSITREQAMIIIARAMKISGLTDKLHRQDTNEKIRMFADADEIAAWAKTDVFETFLAGVVSGRSDKMLAPKANVTRAEVAVMIRNLLRISDLI</sequence>
<dbReference type="InterPro" id="IPR002102">
    <property type="entry name" value="Cohesin_dom"/>
</dbReference>
<keyword evidence="7" id="KW-1185">Reference proteome</keyword>
<dbReference type="Pfam" id="PF00963">
    <property type="entry name" value="Cohesin"/>
    <property type="match status" value="2"/>
</dbReference>
<dbReference type="InterPro" id="IPR013783">
    <property type="entry name" value="Ig-like_fold"/>
</dbReference>
<dbReference type="CDD" id="cd08548">
    <property type="entry name" value="Type_I_cohesin_like"/>
    <property type="match status" value="2"/>
</dbReference>
<dbReference type="EMBL" id="SIRE01000007">
    <property type="protein sequence ID" value="TBL79469.1"/>
    <property type="molecule type" value="Genomic_DNA"/>
</dbReference>
<dbReference type="InterPro" id="IPR008965">
    <property type="entry name" value="CBM2/CBM3_carb-bd_dom_sf"/>
</dbReference>
<comment type="caution">
    <text evidence="6">The sequence shown here is derived from an EMBL/GenBank/DDBJ whole genome shotgun (WGS) entry which is preliminary data.</text>
</comment>
<gene>
    <name evidence="6" type="ORF">EYB31_11195</name>
</gene>
<dbReference type="PROSITE" id="PS51272">
    <property type="entry name" value="SLH"/>
    <property type="match status" value="3"/>
</dbReference>
<evidence type="ECO:0000313" key="6">
    <source>
        <dbReference type="EMBL" id="TBL79469.1"/>
    </source>
</evidence>
<keyword evidence="1" id="KW-0677">Repeat</keyword>
<dbReference type="Pfam" id="PF00041">
    <property type="entry name" value="fn3"/>
    <property type="match status" value="1"/>
</dbReference>
<dbReference type="OrthoDB" id="663332at2"/>
<evidence type="ECO:0000259" key="4">
    <source>
        <dbReference type="PROSITE" id="PS50853"/>
    </source>
</evidence>
<feature type="domain" description="SLH" evidence="5">
    <location>
        <begin position="846"/>
        <end position="905"/>
    </location>
</feature>
<feature type="chain" id="PRO_5038578911" description="Cellulosome anchor protein" evidence="3">
    <location>
        <begin position="31"/>
        <end position="1036"/>
    </location>
</feature>
<dbReference type="GO" id="GO:0030246">
    <property type="term" value="F:carbohydrate binding"/>
    <property type="evidence" value="ECO:0007669"/>
    <property type="project" value="InterPro"/>
</dbReference>
<name>A0A4Q9DRR0_9BACL</name>
<dbReference type="Gene3D" id="2.60.40.680">
    <property type="match status" value="2"/>
</dbReference>
<dbReference type="SMART" id="SM00060">
    <property type="entry name" value="FN3"/>
    <property type="match status" value="3"/>
</dbReference>
<dbReference type="GO" id="GO:0000272">
    <property type="term" value="P:polysaccharide catabolic process"/>
    <property type="evidence" value="ECO:0007669"/>
    <property type="project" value="InterPro"/>
</dbReference>
<feature type="signal peptide" evidence="3">
    <location>
        <begin position="1"/>
        <end position="30"/>
    </location>
</feature>